<dbReference type="EMBL" id="MK170182">
    <property type="protein sequence ID" value="QFO87203.1"/>
    <property type="molecule type" value="Genomic_DNA"/>
</dbReference>
<evidence type="ECO:0000256" key="4">
    <source>
        <dbReference type="ARBA" id="ARBA00023128"/>
    </source>
</evidence>
<evidence type="ECO:0000256" key="7">
    <source>
        <dbReference type="SAM" id="Phobius"/>
    </source>
</evidence>
<protein>
    <submittedName>
        <fullName evidence="9">ATP synthase F0 subunit 8</fullName>
    </submittedName>
</protein>
<dbReference type="Pfam" id="PF02326">
    <property type="entry name" value="YMF19"/>
    <property type="match status" value="1"/>
</dbReference>
<reference evidence="9" key="1">
    <citation type="submission" date="2018-11" db="EMBL/GenBank/DDBJ databases">
        <title>Characterization of the complete mitochondrial genome of oleaginous microalga Eustigmatos cf. polyphem strain CAUP H4302 by next-generation sequencing and phylogenetic analysis of Eustigmatophyceae.</title>
        <authorList>
            <person name="Huang L.D."/>
            <person name="Gao B.Y."/>
            <person name="Zhang C.W."/>
        </authorList>
    </citation>
    <scope>NUCLEOTIDE SEQUENCE</scope>
    <source>
        <strain evidence="9">CAUP H4302</strain>
    </source>
</reference>
<dbReference type="GO" id="GO:0031966">
    <property type="term" value="C:mitochondrial membrane"/>
    <property type="evidence" value="ECO:0007669"/>
    <property type="project" value="UniProtKB-SubCell"/>
</dbReference>
<keyword evidence="6" id="KW-0066">ATP synthesis</keyword>
<keyword evidence="3 7" id="KW-1133">Transmembrane helix</keyword>
<feature type="transmembrane region" description="Helical" evidence="7">
    <location>
        <begin position="12"/>
        <end position="32"/>
    </location>
</feature>
<evidence type="ECO:0000256" key="1">
    <source>
        <dbReference type="ARBA" id="ARBA00004325"/>
    </source>
</evidence>
<gene>
    <name evidence="9" type="primary">atp8</name>
</gene>
<geneLocation type="mitochondrion" evidence="9"/>
<dbReference type="AlphaFoldDB" id="A0A5J6Y244"/>
<evidence type="ECO:0000256" key="6">
    <source>
        <dbReference type="ARBA" id="ARBA00023310"/>
    </source>
</evidence>
<proteinExistence type="predicted"/>
<evidence type="ECO:0000259" key="8">
    <source>
        <dbReference type="Pfam" id="PF02326"/>
    </source>
</evidence>
<dbReference type="InterPro" id="IPR003319">
    <property type="entry name" value="YMF19-like_N"/>
</dbReference>
<evidence type="ECO:0000313" key="9">
    <source>
        <dbReference type="EMBL" id="QFO87203.1"/>
    </source>
</evidence>
<feature type="domain" description="ATP synthase YMF19-like N-terminal" evidence="8">
    <location>
        <begin position="2"/>
        <end position="45"/>
    </location>
</feature>
<dbReference type="GO" id="GO:0006754">
    <property type="term" value="P:ATP biosynthetic process"/>
    <property type="evidence" value="ECO:0007669"/>
    <property type="project" value="UniProtKB-KW"/>
</dbReference>
<evidence type="ECO:0000256" key="3">
    <source>
        <dbReference type="ARBA" id="ARBA00022989"/>
    </source>
</evidence>
<keyword evidence="5 7" id="KW-0472">Membrane</keyword>
<name>A0A5J6Y244_9STRA</name>
<comment type="subcellular location">
    <subcellularLocation>
        <location evidence="1">Mitochondrion membrane</location>
    </subcellularLocation>
</comment>
<organism evidence="9">
    <name type="scientific">Vischeria cf. polyphem</name>
    <dbReference type="NCBI Taxonomy" id="1132302"/>
    <lineage>
        <taxon>Eukaryota</taxon>
        <taxon>Sar</taxon>
        <taxon>Stramenopiles</taxon>
        <taxon>Ochrophyta</taxon>
        <taxon>Eustigmatophyceae</taxon>
        <taxon>Eustigmatales</taxon>
        <taxon>Chlorobotryaceae</taxon>
        <taxon>Vischeria</taxon>
    </lineage>
</organism>
<keyword evidence="4 9" id="KW-0496">Mitochondrion</keyword>
<evidence type="ECO:0000256" key="5">
    <source>
        <dbReference type="ARBA" id="ARBA00023136"/>
    </source>
</evidence>
<evidence type="ECO:0000256" key="2">
    <source>
        <dbReference type="ARBA" id="ARBA00022692"/>
    </source>
</evidence>
<sequence>MPQFDKVTFFNQIFWFLTILFFLYFISLKTLLPTLGVGLKTRTKLPLFIGFLNLTYDLSPKNLYFRNLLFFSHHTNISLNDIFFN</sequence>
<accession>A0A5J6Y244</accession>
<keyword evidence="2 7" id="KW-0812">Transmembrane</keyword>